<sequence>MKSFISRIKKKMTSFLPLTWIVYRYIILIYVLFGNDEKSRLQGFLPREKAPWAGSAFVRSAIEDHLRAEALITL</sequence>
<dbReference type="AlphaFoldDB" id="A0A2S8RDS5"/>
<dbReference type="Proteomes" id="UP000239720">
    <property type="component" value="Unassembled WGS sequence"/>
</dbReference>
<name>A0A2S8RDS5_9FIRM</name>
<keyword evidence="1" id="KW-0812">Transmembrane</keyword>
<proteinExistence type="predicted"/>
<evidence type="ECO:0000256" key="1">
    <source>
        <dbReference type="SAM" id="Phobius"/>
    </source>
</evidence>
<feature type="transmembrane region" description="Helical" evidence="1">
    <location>
        <begin position="12"/>
        <end position="33"/>
    </location>
</feature>
<accession>A0A2S8RDS5</accession>
<gene>
    <name evidence="2" type="ORF">B9R14_14970</name>
</gene>
<dbReference type="EMBL" id="NEMB01000003">
    <property type="protein sequence ID" value="PQQ67933.1"/>
    <property type="molecule type" value="Genomic_DNA"/>
</dbReference>
<evidence type="ECO:0000313" key="2">
    <source>
        <dbReference type="EMBL" id="PQQ67933.1"/>
    </source>
</evidence>
<reference evidence="2 3" key="1">
    <citation type="journal article" date="2018" name="Syst. Appl. Microbiol.">
        <title>Characterization and high-quality draft genome sequence of Herbivorax saccincola A7, an anaerobic, alkaliphilic, thermophilic, cellulolytic, and xylanolytic bacterium.</title>
        <authorList>
            <person name="Aikawa S."/>
            <person name="Baramee S."/>
            <person name="Sermsathanaswadi J."/>
            <person name="Thianheng P."/>
            <person name="Tachaapaikoon C."/>
            <person name="Shikata A."/>
            <person name="Waeonukul R."/>
            <person name="Pason P."/>
            <person name="Ratanakhanokchai K."/>
            <person name="Kosugi A."/>
        </authorList>
    </citation>
    <scope>NUCLEOTIDE SEQUENCE [LARGE SCALE GENOMIC DNA]</scope>
    <source>
        <strain evidence="2 3">A7</strain>
    </source>
</reference>
<evidence type="ECO:0000313" key="3">
    <source>
        <dbReference type="Proteomes" id="UP000239720"/>
    </source>
</evidence>
<keyword evidence="1" id="KW-0472">Membrane</keyword>
<comment type="caution">
    <text evidence="2">The sequence shown here is derived from an EMBL/GenBank/DDBJ whole genome shotgun (WGS) entry which is preliminary data.</text>
</comment>
<organism evidence="2 3">
    <name type="scientific">Acetivibrio saccincola</name>
    <dbReference type="NCBI Taxonomy" id="1677857"/>
    <lineage>
        <taxon>Bacteria</taxon>
        <taxon>Bacillati</taxon>
        <taxon>Bacillota</taxon>
        <taxon>Clostridia</taxon>
        <taxon>Eubacteriales</taxon>
        <taxon>Oscillospiraceae</taxon>
        <taxon>Acetivibrio</taxon>
    </lineage>
</organism>
<protein>
    <submittedName>
        <fullName evidence="2">Uncharacterized protein</fullName>
    </submittedName>
</protein>
<keyword evidence="1" id="KW-1133">Transmembrane helix</keyword>